<dbReference type="Proteomes" id="UP000054342">
    <property type="component" value="Unassembled WGS sequence"/>
</dbReference>
<dbReference type="OrthoDB" id="5153231at2759"/>
<sequence>MPRATICGCRRGEDACLFCSFAESDDYALKKHKGQMYCLRCYKIGTRTFFIHTRCTAVLKQYCPLVFKGGKVSFRDLCRAAISARPLVRSEGEASNLFTAKLQKLFICPFGKLPPEIVKEIYSYLDQFPELVSLTYAISAVAQYAMFPKPSWTETNSLRIGMILYLTFSKYEGRDYLAGIHTNPPPRWRKSIPLRDQLLIRRDHFAILNLYGTRKEAETDGVASQSTFYHTIDLRNAGTNEVKFQVFSDGRFLRMLVSKRTLSDVMEWNTLSLPGPNTYWLFERPPSGFTRYEYHDMRDISGLTGAVLGSRTIGLFCHRPLSETAFKSFTSGLKRKYPESNLIFLYFPLHQGEKIHAVAVRRIPGVRFPTNHPVIQVATSLQRTYSFGPQPQNEDYFQYEALHPISNGYIQSLFHLAPSDSVAALSNIGISASNPCQRTLFNISPGESLPCPDLGSPEEGWCFSKSHLEPDTMIEVCSDNTSVNHCSGVLLTHSNGDREALGQVRFDKHLSEKWDIRDCVVRNGMTQKALFVEFRKRSDVVLDINKWYDLPREGKLVWWCGPNGDQIGILR</sequence>
<name>A0A0D2BG25_9EURO</name>
<dbReference type="STRING" id="348802.A0A0D2BG25"/>
<dbReference type="HOGENOM" id="CLU_478934_0_0_1"/>
<proteinExistence type="predicted"/>
<protein>
    <submittedName>
        <fullName evidence="1">Uncharacterized protein</fullName>
    </submittedName>
</protein>
<dbReference type="EMBL" id="KN847322">
    <property type="protein sequence ID" value="KIW51166.1"/>
    <property type="molecule type" value="Genomic_DNA"/>
</dbReference>
<organism evidence="1 2">
    <name type="scientific">Exophiala xenobiotica</name>
    <dbReference type="NCBI Taxonomy" id="348802"/>
    <lineage>
        <taxon>Eukaryota</taxon>
        <taxon>Fungi</taxon>
        <taxon>Dikarya</taxon>
        <taxon>Ascomycota</taxon>
        <taxon>Pezizomycotina</taxon>
        <taxon>Eurotiomycetes</taxon>
        <taxon>Chaetothyriomycetidae</taxon>
        <taxon>Chaetothyriales</taxon>
        <taxon>Herpotrichiellaceae</taxon>
        <taxon>Exophiala</taxon>
    </lineage>
</organism>
<evidence type="ECO:0000313" key="2">
    <source>
        <dbReference type="Proteomes" id="UP000054342"/>
    </source>
</evidence>
<accession>A0A0D2BG25</accession>
<reference evidence="1 2" key="1">
    <citation type="submission" date="2015-01" db="EMBL/GenBank/DDBJ databases">
        <title>The Genome Sequence of Exophiala xenobiotica CBS118157.</title>
        <authorList>
            <consortium name="The Broad Institute Genomics Platform"/>
            <person name="Cuomo C."/>
            <person name="de Hoog S."/>
            <person name="Gorbushina A."/>
            <person name="Stielow B."/>
            <person name="Teixiera M."/>
            <person name="Abouelleil A."/>
            <person name="Chapman S.B."/>
            <person name="Priest M."/>
            <person name="Young S.K."/>
            <person name="Wortman J."/>
            <person name="Nusbaum C."/>
            <person name="Birren B."/>
        </authorList>
    </citation>
    <scope>NUCLEOTIDE SEQUENCE [LARGE SCALE GENOMIC DNA]</scope>
    <source>
        <strain evidence="1 2">CBS 118157</strain>
    </source>
</reference>
<keyword evidence="2" id="KW-1185">Reference proteome</keyword>
<dbReference type="AlphaFoldDB" id="A0A0D2BG25"/>
<dbReference type="RefSeq" id="XP_013311750.1">
    <property type="nucleotide sequence ID" value="XM_013456296.1"/>
</dbReference>
<dbReference type="GeneID" id="25331821"/>
<gene>
    <name evidence="1" type="ORF">PV05_09913</name>
</gene>
<evidence type="ECO:0000313" key="1">
    <source>
        <dbReference type="EMBL" id="KIW51166.1"/>
    </source>
</evidence>